<dbReference type="CDD" id="cd01949">
    <property type="entry name" value="GGDEF"/>
    <property type="match status" value="1"/>
</dbReference>
<organism evidence="5 6">
    <name type="scientific">Chryseobacterium aquaticum</name>
    <dbReference type="NCBI Taxonomy" id="452084"/>
    <lineage>
        <taxon>Bacteria</taxon>
        <taxon>Pseudomonadati</taxon>
        <taxon>Bacteroidota</taxon>
        <taxon>Flavobacteriia</taxon>
        <taxon>Flavobacteriales</taxon>
        <taxon>Weeksellaceae</taxon>
        <taxon>Chryseobacterium group</taxon>
        <taxon>Chryseobacterium</taxon>
    </lineage>
</organism>
<protein>
    <recommendedName>
        <fullName evidence="1">diguanylate cyclase</fullName>
        <ecNumber evidence="1">2.7.7.65</ecNumber>
    </recommendedName>
</protein>
<dbReference type="EC" id="2.7.7.65" evidence="1"/>
<dbReference type="InterPro" id="IPR029787">
    <property type="entry name" value="Nucleotide_cyclase"/>
</dbReference>
<proteinExistence type="predicted"/>
<sequence>MNYLIESFNKFRKDAFSKIIYDILKYVVTGIIFIQVLKYIPIAKDFFLKKIEISIWLFISLILISIFLTFILYYIRFNKVVKKIKEQNQTDDLTNLKNHKALDETLGLILKNKIHKPTSFILIDIDNFKNFNDQYGYEVADIIMNKLGDLLKRDSRITDDVFRYFFRGDEFLIIAHETIISNAKIAAERKKQLISDTNFNIKGKNHKLTVCCGVTELQANDNEETLKSRLNHGLLQAKKNPSKNKVEIII</sequence>
<dbReference type="SMART" id="SM00267">
    <property type="entry name" value="GGDEF"/>
    <property type="match status" value="1"/>
</dbReference>
<name>A0A848N598_9FLAO</name>
<evidence type="ECO:0000256" key="1">
    <source>
        <dbReference type="ARBA" id="ARBA00012528"/>
    </source>
</evidence>
<dbReference type="AlphaFoldDB" id="A0A848N598"/>
<dbReference type="PANTHER" id="PTHR45138:SF9">
    <property type="entry name" value="DIGUANYLATE CYCLASE DGCM-RELATED"/>
    <property type="match status" value="1"/>
</dbReference>
<dbReference type="GO" id="GO:0043709">
    <property type="term" value="P:cell adhesion involved in single-species biofilm formation"/>
    <property type="evidence" value="ECO:0007669"/>
    <property type="project" value="TreeGrafter"/>
</dbReference>
<dbReference type="GO" id="GO:1902201">
    <property type="term" value="P:negative regulation of bacterial-type flagellum-dependent cell motility"/>
    <property type="evidence" value="ECO:0007669"/>
    <property type="project" value="TreeGrafter"/>
</dbReference>
<feature type="transmembrane region" description="Helical" evidence="3">
    <location>
        <begin position="53"/>
        <end position="75"/>
    </location>
</feature>
<feature type="domain" description="GGDEF" evidence="4">
    <location>
        <begin position="116"/>
        <end position="250"/>
    </location>
</feature>
<keyword evidence="3" id="KW-0812">Transmembrane</keyword>
<dbReference type="PANTHER" id="PTHR45138">
    <property type="entry name" value="REGULATORY COMPONENTS OF SENSORY TRANSDUCTION SYSTEM"/>
    <property type="match status" value="1"/>
</dbReference>
<comment type="catalytic activity">
    <reaction evidence="2">
        <text>2 GTP = 3',3'-c-di-GMP + 2 diphosphate</text>
        <dbReference type="Rhea" id="RHEA:24898"/>
        <dbReference type="ChEBI" id="CHEBI:33019"/>
        <dbReference type="ChEBI" id="CHEBI:37565"/>
        <dbReference type="ChEBI" id="CHEBI:58805"/>
        <dbReference type="EC" id="2.7.7.65"/>
    </reaction>
</comment>
<dbReference type="NCBIfam" id="TIGR00254">
    <property type="entry name" value="GGDEF"/>
    <property type="match status" value="1"/>
</dbReference>
<evidence type="ECO:0000256" key="3">
    <source>
        <dbReference type="SAM" id="Phobius"/>
    </source>
</evidence>
<gene>
    <name evidence="5" type="ORF">HIO71_15310</name>
</gene>
<comment type="caution">
    <text evidence="5">The sequence shown here is derived from an EMBL/GenBank/DDBJ whole genome shotgun (WGS) entry which is preliminary data.</text>
</comment>
<dbReference type="PROSITE" id="PS50887">
    <property type="entry name" value="GGDEF"/>
    <property type="match status" value="1"/>
</dbReference>
<dbReference type="Pfam" id="PF00990">
    <property type="entry name" value="GGDEF"/>
    <property type="match status" value="1"/>
</dbReference>
<dbReference type="InterPro" id="IPR050469">
    <property type="entry name" value="Diguanylate_Cyclase"/>
</dbReference>
<dbReference type="InterPro" id="IPR000160">
    <property type="entry name" value="GGDEF_dom"/>
</dbReference>
<keyword evidence="3" id="KW-0472">Membrane</keyword>
<dbReference type="InterPro" id="IPR043128">
    <property type="entry name" value="Rev_trsase/Diguanyl_cyclase"/>
</dbReference>
<dbReference type="SUPFAM" id="SSF55073">
    <property type="entry name" value="Nucleotide cyclase"/>
    <property type="match status" value="1"/>
</dbReference>
<feature type="transmembrane region" description="Helical" evidence="3">
    <location>
        <begin position="20"/>
        <end position="41"/>
    </location>
</feature>
<evidence type="ECO:0000256" key="2">
    <source>
        <dbReference type="ARBA" id="ARBA00034247"/>
    </source>
</evidence>
<dbReference type="GO" id="GO:0052621">
    <property type="term" value="F:diguanylate cyclase activity"/>
    <property type="evidence" value="ECO:0007669"/>
    <property type="project" value="UniProtKB-EC"/>
</dbReference>
<accession>A0A848N598</accession>
<keyword evidence="3" id="KW-1133">Transmembrane helix</keyword>
<evidence type="ECO:0000259" key="4">
    <source>
        <dbReference type="PROSITE" id="PS50887"/>
    </source>
</evidence>
<dbReference type="GO" id="GO:0005886">
    <property type="term" value="C:plasma membrane"/>
    <property type="evidence" value="ECO:0007669"/>
    <property type="project" value="TreeGrafter"/>
</dbReference>
<dbReference type="Proteomes" id="UP000548067">
    <property type="component" value="Unassembled WGS sequence"/>
</dbReference>
<evidence type="ECO:0000313" key="5">
    <source>
        <dbReference type="EMBL" id="NMR35546.1"/>
    </source>
</evidence>
<reference evidence="5 6" key="1">
    <citation type="submission" date="2020-04" db="EMBL/GenBank/DDBJ databases">
        <title>Genome analysis and antimicrobial resistance characteristics of Chryseobacterium aquaticum isolated from farmed salmonids.</title>
        <authorList>
            <person name="Saticioglu I.B."/>
            <person name="Duman M."/>
            <person name="Altun S."/>
        </authorList>
    </citation>
    <scope>NUCLEOTIDE SEQUENCE [LARGE SCALE GENOMIC DNA]</scope>
    <source>
        <strain evidence="5 6">C-174</strain>
    </source>
</reference>
<dbReference type="EMBL" id="JABCJF010000009">
    <property type="protein sequence ID" value="NMR35546.1"/>
    <property type="molecule type" value="Genomic_DNA"/>
</dbReference>
<evidence type="ECO:0000313" key="6">
    <source>
        <dbReference type="Proteomes" id="UP000548067"/>
    </source>
</evidence>
<dbReference type="Gene3D" id="3.30.70.270">
    <property type="match status" value="1"/>
</dbReference>
<dbReference type="RefSeq" id="WP_169322099.1">
    <property type="nucleotide sequence ID" value="NZ_JABCJF010000009.1"/>
</dbReference>